<accession>A0A9J5ZNM1</accession>
<keyword evidence="2" id="KW-1185">Reference proteome</keyword>
<evidence type="ECO:0000313" key="2">
    <source>
        <dbReference type="Proteomes" id="UP000824120"/>
    </source>
</evidence>
<protein>
    <submittedName>
        <fullName evidence="1">Uncharacterized protein</fullName>
    </submittedName>
</protein>
<evidence type="ECO:0000313" key="1">
    <source>
        <dbReference type="EMBL" id="KAG5613687.1"/>
    </source>
</evidence>
<proteinExistence type="predicted"/>
<reference evidence="1 2" key="1">
    <citation type="submission" date="2020-09" db="EMBL/GenBank/DDBJ databases">
        <title>De no assembly of potato wild relative species, Solanum commersonii.</title>
        <authorList>
            <person name="Cho K."/>
        </authorList>
    </citation>
    <scope>NUCLEOTIDE SEQUENCE [LARGE SCALE GENOMIC DNA]</scope>
    <source>
        <strain evidence="1">LZ3.2</strain>
        <tissue evidence="1">Leaf</tissue>
    </source>
</reference>
<name>A0A9J5ZNM1_SOLCO</name>
<gene>
    <name evidence="1" type="ORF">H5410_013511</name>
</gene>
<dbReference type="AlphaFoldDB" id="A0A9J5ZNM1"/>
<dbReference type="EMBL" id="JACXVP010000003">
    <property type="protein sequence ID" value="KAG5613687.1"/>
    <property type="molecule type" value="Genomic_DNA"/>
</dbReference>
<sequence>MNKSFEFIRCHPRACGTIDIGYNNGQPFTWCNQFEEARIWKRADGAVVNDINGGVPPTTISHLPSIGVGSLPIVGNDYETRSSYKVFQIRLLCWMR</sequence>
<dbReference type="Proteomes" id="UP000824120">
    <property type="component" value="Chromosome 3"/>
</dbReference>
<comment type="caution">
    <text evidence="1">The sequence shown here is derived from an EMBL/GenBank/DDBJ whole genome shotgun (WGS) entry which is preliminary data.</text>
</comment>
<organism evidence="1 2">
    <name type="scientific">Solanum commersonii</name>
    <name type="common">Commerson's wild potato</name>
    <name type="synonym">Commerson's nightshade</name>
    <dbReference type="NCBI Taxonomy" id="4109"/>
    <lineage>
        <taxon>Eukaryota</taxon>
        <taxon>Viridiplantae</taxon>
        <taxon>Streptophyta</taxon>
        <taxon>Embryophyta</taxon>
        <taxon>Tracheophyta</taxon>
        <taxon>Spermatophyta</taxon>
        <taxon>Magnoliopsida</taxon>
        <taxon>eudicotyledons</taxon>
        <taxon>Gunneridae</taxon>
        <taxon>Pentapetalae</taxon>
        <taxon>asterids</taxon>
        <taxon>lamiids</taxon>
        <taxon>Solanales</taxon>
        <taxon>Solanaceae</taxon>
        <taxon>Solanoideae</taxon>
        <taxon>Solaneae</taxon>
        <taxon>Solanum</taxon>
    </lineage>
</organism>